<dbReference type="EMBL" id="LAZR01027538">
    <property type="protein sequence ID" value="KKL65415.1"/>
    <property type="molecule type" value="Genomic_DNA"/>
</dbReference>
<evidence type="ECO:0000313" key="1">
    <source>
        <dbReference type="EMBL" id="KKL65415.1"/>
    </source>
</evidence>
<dbReference type="AlphaFoldDB" id="A0A0F9G7F0"/>
<proteinExistence type="predicted"/>
<reference evidence="1" key="1">
    <citation type="journal article" date="2015" name="Nature">
        <title>Complex archaea that bridge the gap between prokaryotes and eukaryotes.</title>
        <authorList>
            <person name="Spang A."/>
            <person name="Saw J.H."/>
            <person name="Jorgensen S.L."/>
            <person name="Zaremba-Niedzwiedzka K."/>
            <person name="Martijn J."/>
            <person name="Lind A.E."/>
            <person name="van Eijk R."/>
            <person name="Schleper C."/>
            <person name="Guy L."/>
            <person name="Ettema T.J."/>
        </authorList>
    </citation>
    <scope>NUCLEOTIDE SEQUENCE</scope>
</reference>
<name>A0A0F9G7F0_9ZZZZ</name>
<accession>A0A0F9G7F0</accession>
<gene>
    <name evidence="1" type="ORF">LCGC14_2155200</name>
</gene>
<comment type="caution">
    <text evidence="1">The sequence shown here is derived from an EMBL/GenBank/DDBJ whole genome shotgun (WGS) entry which is preliminary data.</text>
</comment>
<organism evidence="1">
    <name type="scientific">marine sediment metagenome</name>
    <dbReference type="NCBI Taxonomy" id="412755"/>
    <lineage>
        <taxon>unclassified sequences</taxon>
        <taxon>metagenomes</taxon>
        <taxon>ecological metagenomes</taxon>
    </lineage>
</organism>
<feature type="non-terminal residue" evidence="1">
    <location>
        <position position="1"/>
    </location>
</feature>
<sequence length="320" mass="35657">SIIKTILAIIEIIQLFKLDDLLGSVWPEFEKARMKFRLWVSDLSEAIGWGVDGFLHLLHATQGFTDVLGGLTKKSYTWMDVQWMNKTGSVLTTVSKYADQIADNPGDILEILFQGEQRKSYAFSLKFGNELTNKLWNLAKYSTEAISGLKGVADELSAIQNNMPEVIRANIPASIWTSLEDFSDTISTQILPRIQKVESMLTMYDNVFGNHSQQLGDLADKLAHPGTNLLGIDDLPDYARDSELFALDSVTSHLFGEGVDADRADMQSDLDKFAIIDEALKAPLPTLPFMDIESPQRAALYGIVATHQETWFVGGYQSQL</sequence>
<protein>
    <submittedName>
        <fullName evidence="1">Uncharacterized protein</fullName>
    </submittedName>
</protein>